<dbReference type="OMA" id="HRIYIEN"/>
<keyword evidence="5" id="KW-0963">Cytoplasm</keyword>
<dbReference type="InterPro" id="IPR039431">
    <property type="entry name" value="Vta1/CALS_N"/>
</dbReference>
<keyword evidence="6" id="KW-0967">Endosome</keyword>
<evidence type="ECO:0000259" key="9">
    <source>
        <dbReference type="Pfam" id="PF04652"/>
    </source>
</evidence>
<dbReference type="Gene3D" id="1.25.40.270">
    <property type="entry name" value="Vacuolar protein sorting-associated protein vta1"/>
    <property type="match status" value="1"/>
</dbReference>
<dbReference type="Pfam" id="PF04652">
    <property type="entry name" value="Vta1"/>
    <property type="match status" value="1"/>
</dbReference>
<reference evidence="11" key="1">
    <citation type="submission" date="2021-08" db="EMBL/GenBank/DDBJ databases">
        <title>WGS assembly of Ceratopteris richardii.</title>
        <authorList>
            <person name="Marchant D.B."/>
            <person name="Chen G."/>
            <person name="Jenkins J."/>
            <person name="Shu S."/>
            <person name="Leebens-Mack J."/>
            <person name="Grimwood J."/>
            <person name="Schmutz J."/>
            <person name="Soltis P."/>
            <person name="Soltis D."/>
            <person name="Chen Z.-H."/>
        </authorList>
    </citation>
    <scope>NUCLEOTIDE SEQUENCE</scope>
    <source>
        <strain evidence="11">Whitten #5841</strain>
        <tissue evidence="11">Leaf</tissue>
    </source>
</reference>
<feature type="domain" description="Vta1/callose synthase N-terminal" evidence="9">
    <location>
        <begin position="10"/>
        <end position="146"/>
    </location>
</feature>
<evidence type="ECO:0000256" key="2">
    <source>
        <dbReference type="ARBA" id="ARBA00004496"/>
    </source>
</evidence>
<keyword evidence="7" id="KW-0653">Protein transport</keyword>
<keyword evidence="12" id="KW-1185">Reference proteome</keyword>
<evidence type="ECO:0000256" key="5">
    <source>
        <dbReference type="ARBA" id="ARBA00022490"/>
    </source>
</evidence>
<evidence type="ECO:0000313" key="11">
    <source>
        <dbReference type="EMBL" id="KAH7432569.1"/>
    </source>
</evidence>
<dbReference type="Proteomes" id="UP000825935">
    <property type="component" value="Chromosome 7"/>
</dbReference>
<evidence type="ECO:0000256" key="8">
    <source>
        <dbReference type="ARBA" id="ARBA00023136"/>
    </source>
</evidence>
<proteinExistence type="inferred from homology"/>
<dbReference type="GO" id="GO:0010008">
    <property type="term" value="C:endosome membrane"/>
    <property type="evidence" value="ECO:0007669"/>
    <property type="project" value="UniProtKB-SubCell"/>
</dbReference>
<dbReference type="Gene3D" id="1.20.5.420">
    <property type="entry name" value="Immunoglobulin FC, subunit C"/>
    <property type="match status" value="1"/>
</dbReference>
<dbReference type="EMBL" id="CM035412">
    <property type="protein sequence ID" value="KAH7432569.1"/>
    <property type="molecule type" value="Genomic_DNA"/>
</dbReference>
<organism evidence="11 12">
    <name type="scientific">Ceratopteris richardii</name>
    <name type="common">Triangle waterfern</name>
    <dbReference type="NCBI Taxonomy" id="49495"/>
    <lineage>
        <taxon>Eukaryota</taxon>
        <taxon>Viridiplantae</taxon>
        <taxon>Streptophyta</taxon>
        <taxon>Embryophyta</taxon>
        <taxon>Tracheophyta</taxon>
        <taxon>Polypodiopsida</taxon>
        <taxon>Polypodiidae</taxon>
        <taxon>Polypodiales</taxon>
        <taxon>Pteridineae</taxon>
        <taxon>Pteridaceae</taxon>
        <taxon>Parkerioideae</taxon>
        <taxon>Ceratopteris</taxon>
    </lineage>
</organism>
<name>A0A8T2UJP4_CERRI</name>
<dbReference type="Pfam" id="PF18097">
    <property type="entry name" value="Vta1_C"/>
    <property type="match status" value="1"/>
</dbReference>
<evidence type="ECO:0000256" key="7">
    <source>
        <dbReference type="ARBA" id="ARBA00022927"/>
    </source>
</evidence>
<comment type="subcellular location">
    <subcellularLocation>
        <location evidence="2">Cytoplasm</location>
    </subcellularLocation>
    <subcellularLocation>
        <location evidence="1">Endosome membrane</location>
        <topology evidence="1">Peripheral membrane protein</topology>
    </subcellularLocation>
</comment>
<evidence type="ECO:0000256" key="1">
    <source>
        <dbReference type="ARBA" id="ARBA00004481"/>
    </source>
</evidence>
<dbReference type="PANTHER" id="PTHR46009">
    <property type="entry name" value="VACUOLAR PROTEIN SORTING-ASSOCIATED PROTEIN VTA1 HOMOLOG"/>
    <property type="match status" value="1"/>
</dbReference>
<evidence type="ECO:0000256" key="6">
    <source>
        <dbReference type="ARBA" id="ARBA00022753"/>
    </source>
</evidence>
<dbReference type="InterPro" id="IPR023175">
    <property type="entry name" value="Vta1/CALS_N_sf"/>
</dbReference>
<keyword evidence="8" id="KW-0472">Membrane</keyword>
<keyword evidence="4" id="KW-0813">Transport</keyword>
<dbReference type="InterPro" id="IPR041212">
    <property type="entry name" value="Vta1_C"/>
</dbReference>
<comment type="similarity">
    <text evidence="3">Belongs to the VTA1 family.</text>
</comment>
<feature type="domain" description="Vta1 C-terminal" evidence="10">
    <location>
        <begin position="298"/>
        <end position="333"/>
    </location>
</feature>
<gene>
    <name evidence="11" type="ORF">KP509_07G028300</name>
</gene>
<evidence type="ECO:0000256" key="4">
    <source>
        <dbReference type="ARBA" id="ARBA00022448"/>
    </source>
</evidence>
<sequence length="339" mass="38452">MADDELSVAVLPYVRRANEIQNYEPLVAYHCRLYAKNRLLAIPKKRRSEPANIMLSDLLEQLSKDTKFIQLRSSHRIYIENFATTLFMRADKQEIRGKANMRTAKTFYAASLFFEILQNFDHVHADIEQKQKYAAWRAAEIRKACRRKDIMNSGRNQPSEALLSVDKAFPPTDDKIISPAQSDQPVIELPSESLHLQDSSLLHDSGQEQLLSPTKASLEGSNDPIPIFPMTDNLLTSPNNWDVQNEMDDLDDYEETFYDCSEHDLSSVSSSDSEYEEDQLNTIPLEVRHGHYRPSASEILKAHKAAKLAVSALAFEDVSSAISYLEEALALLTLQESSK</sequence>
<dbReference type="OrthoDB" id="391137at2759"/>
<protein>
    <submittedName>
        <fullName evidence="11">Uncharacterized protein</fullName>
    </submittedName>
</protein>
<accession>A0A8T2UJP4</accession>
<dbReference type="GO" id="GO:0005771">
    <property type="term" value="C:multivesicular body"/>
    <property type="evidence" value="ECO:0007669"/>
    <property type="project" value="TreeGrafter"/>
</dbReference>
<evidence type="ECO:0000256" key="3">
    <source>
        <dbReference type="ARBA" id="ARBA00007895"/>
    </source>
</evidence>
<evidence type="ECO:0000313" key="12">
    <source>
        <dbReference type="Proteomes" id="UP000825935"/>
    </source>
</evidence>
<dbReference type="GO" id="GO:0032511">
    <property type="term" value="P:late endosome to vacuole transport via multivesicular body sorting pathway"/>
    <property type="evidence" value="ECO:0007669"/>
    <property type="project" value="InterPro"/>
</dbReference>
<dbReference type="InterPro" id="IPR044538">
    <property type="entry name" value="Vta1-like"/>
</dbReference>
<dbReference type="PANTHER" id="PTHR46009:SF1">
    <property type="entry name" value="VACUOLAR PROTEIN SORTING-ASSOCIATED PROTEIN VTA1 HOMOLOG"/>
    <property type="match status" value="1"/>
</dbReference>
<comment type="caution">
    <text evidence="11">The sequence shown here is derived from an EMBL/GenBank/DDBJ whole genome shotgun (WGS) entry which is preliminary data.</text>
</comment>
<evidence type="ECO:0000259" key="10">
    <source>
        <dbReference type="Pfam" id="PF18097"/>
    </source>
</evidence>
<dbReference type="GO" id="GO:0015031">
    <property type="term" value="P:protein transport"/>
    <property type="evidence" value="ECO:0007669"/>
    <property type="project" value="UniProtKB-KW"/>
</dbReference>
<dbReference type="AlphaFoldDB" id="A0A8T2UJP4"/>